<dbReference type="InParanoid" id="G4YSK8"/>
<keyword evidence="3" id="KW-1185">Reference proteome</keyword>
<dbReference type="KEGG" id="psoj:PHYSODRAFT_324705"/>
<feature type="region of interest" description="Disordered" evidence="1">
    <location>
        <begin position="59"/>
        <end position="89"/>
    </location>
</feature>
<proteinExistence type="predicted"/>
<evidence type="ECO:0000313" key="2">
    <source>
        <dbReference type="EMBL" id="EGZ23501.1"/>
    </source>
</evidence>
<name>G4YSK8_PHYSP</name>
<gene>
    <name evidence="2" type="ORF">PHYSODRAFT_324705</name>
</gene>
<feature type="compositionally biased region" description="Basic and acidic residues" evidence="1">
    <location>
        <begin position="59"/>
        <end position="68"/>
    </location>
</feature>
<sequence>MAAFVVMNAGANLGGSRCQFGRDRKPSQQTLCHARHLQSDDQGRERGYEVFARGPVAEKRGQEHELVRSPRAGRQCEQQEMDKVLSSGV</sequence>
<accession>G4YSK8</accession>
<dbReference type="RefSeq" id="XP_009518789.1">
    <property type="nucleotide sequence ID" value="XM_009520494.1"/>
</dbReference>
<dbReference type="GeneID" id="20645166"/>
<reference evidence="2 3" key="1">
    <citation type="journal article" date="2006" name="Science">
        <title>Phytophthora genome sequences uncover evolutionary origins and mechanisms of pathogenesis.</title>
        <authorList>
            <person name="Tyler B.M."/>
            <person name="Tripathy S."/>
            <person name="Zhang X."/>
            <person name="Dehal P."/>
            <person name="Jiang R.H."/>
            <person name="Aerts A."/>
            <person name="Arredondo F.D."/>
            <person name="Baxter L."/>
            <person name="Bensasson D."/>
            <person name="Beynon J.L."/>
            <person name="Chapman J."/>
            <person name="Damasceno C.M."/>
            <person name="Dorrance A.E."/>
            <person name="Dou D."/>
            <person name="Dickerman A.W."/>
            <person name="Dubchak I.L."/>
            <person name="Garbelotto M."/>
            <person name="Gijzen M."/>
            <person name="Gordon S.G."/>
            <person name="Govers F."/>
            <person name="Grunwald N.J."/>
            <person name="Huang W."/>
            <person name="Ivors K.L."/>
            <person name="Jones R.W."/>
            <person name="Kamoun S."/>
            <person name="Krampis K."/>
            <person name="Lamour K.H."/>
            <person name="Lee M.K."/>
            <person name="McDonald W.H."/>
            <person name="Medina M."/>
            <person name="Meijer H.J."/>
            <person name="Nordberg E.K."/>
            <person name="Maclean D.J."/>
            <person name="Ospina-Giraldo M.D."/>
            <person name="Morris P.F."/>
            <person name="Phuntumart V."/>
            <person name="Putnam N.H."/>
            <person name="Rash S."/>
            <person name="Rose J.K."/>
            <person name="Sakihama Y."/>
            <person name="Salamov A.A."/>
            <person name="Savidor A."/>
            <person name="Scheuring C.F."/>
            <person name="Smith B.M."/>
            <person name="Sobral B.W."/>
            <person name="Terry A."/>
            <person name="Torto-Alalibo T.A."/>
            <person name="Win J."/>
            <person name="Xu Z."/>
            <person name="Zhang H."/>
            <person name="Grigoriev I.V."/>
            <person name="Rokhsar D.S."/>
            <person name="Boore J.L."/>
        </authorList>
    </citation>
    <scope>NUCLEOTIDE SEQUENCE [LARGE SCALE GENOMIC DNA]</scope>
    <source>
        <strain evidence="2 3">P6497</strain>
    </source>
</reference>
<protein>
    <submittedName>
        <fullName evidence="2">Uncharacterized protein</fullName>
    </submittedName>
</protein>
<dbReference type="Proteomes" id="UP000002640">
    <property type="component" value="Unassembled WGS sequence"/>
</dbReference>
<organism evidence="2 3">
    <name type="scientific">Phytophthora sojae (strain P6497)</name>
    <name type="common">Soybean stem and root rot agent</name>
    <name type="synonym">Phytophthora megasperma f. sp. glycines</name>
    <dbReference type="NCBI Taxonomy" id="1094619"/>
    <lineage>
        <taxon>Eukaryota</taxon>
        <taxon>Sar</taxon>
        <taxon>Stramenopiles</taxon>
        <taxon>Oomycota</taxon>
        <taxon>Peronosporomycetes</taxon>
        <taxon>Peronosporales</taxon>
        <taxon>Peronosporaceae</taxon>
        <taxon>Phytophthora</taxon>
    </lineage>
</organism>
<evidence type="ECO:0000313" key="3">
    <source>
        <dbReference type="Proteomes" id="UP000002640"/>
    </source>
</evidence>
<dbReference type="EMBL" id="JH159152">
    <property type="protein sequence ID" value="EGZ23501.1"/>
    <property type="molecule type" value="Genomic_DNA"/>
</dbReference>
<evidence type="ECO:0000256" key="1">
    <source>
        <dbReference type="SAM" id="MobiDB-lite"/>
    </source>
</evidence>
<dbReference type="AlphaFoldDB" id="G4YSK8"/>